<dbReference type="SMART" id="SM00100">
    <property type="entry name" value="cNMP"/>
    <property type="match status" value="1"/>
</dbReference>
<dbReference type="PROSITE" id="PS50042">
    <property type="entry name" value="CNMP_BINDING_3"/>
    <property type="match status" value="1"/>
</dbReference>
<feature type="compositionally biased region" description="Acidic residues" evidence="12">
    <location>
        <begin position="385"/>
        <end position="399"/>
    </location>
</feature>
<comment type="caution">
    <text evidence="15">The sequence shown here is derived from an EMBL/GenBank/DDBJ whole genome shotgun (WGS) entry which is preliminary data.</text>
</comment>
<keyword evidence="5" id="KW-0677">Repeat</keyword>
<dbReference type="SUPFAM" id="SSF48371">
    <property type="entry name" value="ARM repeat"/>
    <property type="match status" value="1"/>
</dbReference>
<sequence>MSWQPVQADGLEQILTLLRQSQSPDTQIQRQVQARLESLNQYPDFNKYLVYILTKLIDEQEATRSLSGLILKNNAKSHYEKFPDDVRLYIKQECLSALGDRSPLIRATVGILITTIVTKGSLEQWPSLLEHLYTCLDSPNINLCEGAFGALQKICQDSADQLENAPSQPLNVLIPKFIQFFLHSQPKIRSHAIACVNEFITPRATALMSNIDLFLENLFQLANDTDSDVRRHVCRALVMLVEVRIDRLIPHMQQIIEYMLLTSQDSDDTVALEACEFWLMIADQPICRDVLQPYLDKLLPVLCKNMKYSEIDIIILQGDTDDDENTPDRIEDIRPRFHRTRTRQYAQNLLDNNNPSEQLNNTTDTNNNSTTATPPNSQTDQHLPDDDDDVDDDDDDDDGLGGNADQATEWNLRKCSAAALDVLSNVFREGILPILLPILREMLFHTNWQIKESGILVLGAIAEGCSYGLTPHLPDLVDYLIKCLSDKKPLVRSITCWTLSRYSSWIVHNEVQQNRFLVPLMSELLKRILDTNKKVQEAACSAFATLEEEACIQMVPYLKQILETLVHAFRKYQAKNLLILYDAIGTLADSVGSHLNRSDYIQLLMPPLIERWNLLTNDDKDLFPLLECLSSIATALQTGFLPYCEPVFGRCILLVQQTLEGHGPDTSSDKDFMIVALDLLSGLAEGLVVGNVGSIIASMNAVRADFRQKVDQVKQYMTFRKVGNELERRVITWFDYLWLQKQVVNEDLVLDSLPQKLRVEIAKHIHLAALKRVPIFAEAQPGLLVELVTRLKLQIFSPGDYVCRKGDIGKEMYIIKRGRLHVVSDDGTKIFVTLEEGSVFGEISILNIPGSKTGNRRTANIRSVGYSDLFCLTKQDLWEVLVEYPSARDTLIERGKAHLRKDNLLDENAAQIAQQDQAALPEKLTQLQKNIDYLETRIARIMGEYKAIMIKLNRRLQFIEQLAEKNSIIMIDENKKNTLNLVGIDTSDDDV</sequence>
<dbReference type="PROSITE" id="PS50166">
    <property type="entry name" value="IMPORTIN_B_NT"/>
    <property type="match status" value="1"/>
</dbReference>
<dbReference type="InterPro" id="IPR040122">
    <property type="entry name" value="Importin_beta"/>
</dbReference>
<feature type="domain" description="Cyclic nucleotide-binding" evidence="13">
    <location>
        <begin position="775"/>
        <end position="881"/>
    </location>
</feature>
<dbReference type="InterPro" id="IPR014710">
    <property type="entry name" value="RmlC-like_jellyroll"/>
</dbReference>
<dbReference type="InterPro" id="IPR016024">
    <property type="entry name" value="ARM-type_fold"/>
</dbReference>
<dbReference type="GO" id="GO:0006606">
    <property type="term" value="P:protein import into nucleus"/>
    <property type="evidence" value="ECO:0007669"/>
    <property type="project" value="InterPro"/>
</dbReference>
<evidence type="ECO:0000256" key="1">
    <source>
        <dbReference type="ARBA" id="ARBA00004123"/>
    </source>
</evidence>
<reference evidence="15" key="1">
    <citation type="submission" date="2021-02" db="EMBL/GenBank/DDBJ databases">
        <authorList>
            <person name="Nowell W R."/>
        </authorList>
    </citation>
    <scope>NUCLEOTIDE SEQUENCE</scope>
</reference>
<evidence type="ECO:0000256" key="3">
    <source>
        <dbReference type="ARBA" id="ARBA00022448"/>
    </source>
</evidence>
<dbReference type="Proteomes" id="UP000663882">
    <property type="component" value="Unassembled WGS sequence"/>
</dbReference>
<dbReference type="Gene3D" id="2.60.120.10">
    <property type="entry name" value="Jelly Rolls"/>
    <property type="match status" value="1"/>
</dbReference>
<dbReference type="CDD" id="cd00038">
    <property type="entry name" value="CAP_ED"/>
    <property type="match status" value="1"/>
</dbReference>
<keyword evidence="3" id="KW-0813">Transport</keyword>
<evidence type="ECO:0000256" key="7">
    <source>
        <dbReference type="ARBA" id="ARBA00023242"/>
    </source>
</evidence>
<dbReference type="FunFam" id="1.25.10.10:FF:000028">
    <property type="entry name" value="Transportin-1 isoform 1"/>
    <property type="match status" value="1"/>
</dbReference>
<evidence type="ECO:0000313" key="15">
    <source>
        <dbReference type="EMBL" id="CAF1275276.1"/>
    </source>
</evidence>
<keyword evidence="7" id="KW-0539">Nucleus</keyword>
<evidence type="ECO:0000256" key="8">
    <source>
        <dbReference type="ARBA" id="ARBA00038423"/>
    </source>
</evidence>
<dbReference type="FunFam" id="2.60.120.10:FF:000002">
    <property type="entry name" value="Cyclic nucleotide gated channel alpha 1a"/>
    <property type="match status" value="1"/>
</dbReference>
<dbReference type="InterPro" id="IPR001494">
    <property type="entry name" value="Importin-beta_N"/>
</dbReference>
<evidence type="ECO:0000256" key="9">
    <source>
        <dbReference type="ARBA" id="ARBA00067327"/>
    </source>
</evidence>
<comment type="subcellular location">
    <subcellularLocation>
        <location evidence="2">Cytoplasm</location>
    </subcellularLocation>
    <subcellularLocation>
        <location evidence="1">Nucleus</location>
    </subcellularLocation>
</comment>
<dbReference type="InterPro" id="IPR018490">
    <property type="entry name" value="cNMP-bd_dom_sf"/>
</dbReference>
<dbReference type="SMART" id="SM00913">
    <property type="entry name" value="IBN_N"/>
    <property type="match status" value="1"/>
</dbReference>
<name>A0A815BUG2_9BILA</name>
<dbReference type="Pfam" id="PF13513">
    <property type="entry name" value="HEAT_EZ"/>
    <property type="match status" value="1"/>
</dbReference>
<evidence type="ECO:0000256" key="12">
    <source>
        <dbReference type="SAM" id="MobiDB-lite"/>
    </source>
</evidence>
<dbReference type="Gene3D" id="1.20.5.300">
    <property type="match status" value="1"/>
</dbReference>
<dbReference type="Gene3D" id="1.25.10.10">
    <property type="entry name" value="Leucine-rich Repeat Variant"/>
    <property type="match status" value="2"/>
</dbReference>
<dbReference type="Pfam" id="PF00027">
    <property type="entry name" value="cNMP_binding"/>
    <property type="match status" value="1"/>
</dbReference>
<dbReference type="GO" id="GO:0031981">
    <property type="term" value="C:nuclear lumen"/>
    <property type="evidence" value="ECO:0007669"/>
    <property type="project" value="UniProtKB-ARBA"/>
</dbReference>
<gene>
    <name evidence="15" type="ORF">RFH988_LOCUS28407</name>
</gene>
<feature type="compositionally biased region" description="Low complexity" evidence="12">
    <location>
        <begin position="360"/>
        <end position="377"/>
    </location>
</feature>
<dbReference type="EMBL" id="CAJNOO010002519">
    <property type="protein sequence ID" value="CAF1275276.1"/>
    <property type="molecule type" value="Genomic_DNA"/>
</dbReference>
<evidence type="ECO:0000313" key="16">
    <source>
        <dbReference type="Proteomes" id="UP000663882"/>
    </source>
</evidence>
<dbReference type="Pfam" id="PF25780">
    <property type="entry name" value="TPR_IPO5"/>
    <property type="match status" value="1"/>
</dbReference>
<feature type="compositionally biased region" description="Polar residues" evidence="12">
    <location>
        <begin position="347"/>
        <end position="359"/>
    </location>
</feature>
<dbReference type="Pfam" id="PF16526">
    <property type="entry name" value="CLZ"/>
    <property type="match status" value="1"/>
</dbReference>
<dbReference type="InterPro" id="IPR000595">
    <property type="entry name" value="cNMP-bd_dom"/>
</dbReference>
<protein>
    <recommendedName>
        <fullName evidence="9">Transportin-1</fullName>
    </recommendedName>
    <alternativeName>
        <fullName evidence="10">Importin beta-2</fullName>
    </alternativeName>
    <alternativeName>
        <fullName evidence="11">Karyopherin beta-2</fullName>
    </alternativeName>
</protein>
<dbReference type="PROSITE" id="PS00888">
    <property type="entry name" value="CNMP_BINDING_1"/>
    <property type="match status" value="1"/>
</dbReference>
<dbReference type="AlphaFoldDB" id="A0A815BUG2"/>
<keyword evidence="6" id="KW-0653">Protein transport</keyword>
<dbReference type="InterPro" id="IPR011989">
    <property type="entry name" value="ARM-like"/>
</dbReference>
<evidence type="ECO:0000256" key="11">
    <source>
        <dbReference type="ARBA" id="ARBA00080641"/>
    </source>
</evidence>
<evidence type="ECO:0000259" key="14">
    <source>
        <dbReference type="PROSITE" id="PS50166"/>
    </source>
</evidence>
<evidence type="ECO:0000256" key="2">
    <source>
        <dbReference type="ARBA" id="ARBA00004496"/>
    </source>
</evidence>
<dbReference type="SUPFAM" id="SSF51206">
    <property type="entry name" value="cAMP-binding domain-like"/>
    <property type="match status" value="1"/>
</dbReference>
<dbReference type="PROSITE" id="PS00889">
    <property type="entry name" value="CNMP_BINDING_2"/>
    <property type="match status" value="1"/>
</dbReference>
<feature type="domain" description="Importin N-terminal" evidence="14">
    <location>
        <begin position="32"/>
        <end position="100"/>
    </location>
</feature>
<evidence type="ECO:0000256" key="10">
    <source>
        <dbReference type="ARBA" id="ARBA00076938"/>
    </source>
</evidence>
<evidence type="ECO:0000256" key="6">
    <source>
        <dbReference type="ARBA" id="ARBA00022927"/>
    </source>
</evidence>
<evidence type="ECO:0000256" key="5">
    <source>
        <dbReference type="ARBA" id="ARBA00022737"/>
    </source>
</evidence>
<evidence type="ECO:0000259" key="13">
    <source>
        <dbReference type="PROSITE" id="PS50042"/>
    </source>
</evidence>
<dbReference type="GO" id="GO:0031267">
    <property type="term" value="F:small GTPase binding"/>
    <property type="evidence" value="ECO:0007669"/>
    <property type="project" value="InterPro"/>
</dbReference>
<keyword evidence="4" id="KW-0963">Cytoplasm</keyword>
<dbReference type="PANTHER" id="PTHR10527">
    <property type="entry name" value="IMPORTIN BETA"/>
    <property type="match status" value="1"/>
</dbReference>
<feature type="region of interest" description="Disordered" evidence="12">
    <location>
        <begin position="347"/>
        <end position="405"/>
    </location>
</feature>
<accession>A0A815BUG2</accession>
<dbReference type="InterPro" id="IPR032406">
    <property type="entry name" value="CLZ_dom"/>
</dbReference>
<evidence type="ECO:0000256" key="4">
    <source>
        <dbReference type="ARBA" id="ARBA00022490"/>
    </source>
</evidence>
<dbReference type="InterPro" id="IPR018488">
    <property type="entry name" value="cNMP-bd_CS"/>
</dbReference>
<dbReference type="OrthoDB" id="951172at2759"/>
<organism evidence="15 16">
    <name type="scientific">Rotaria sordida</name>
    <dbReference type="NCBI Taxonomy" id="392033"/>
    <lineage>
        <taxon>Eukaryota</taxon>
        <taxon>Metazoa</taxon>
        <taxon>Spiralia</taxon>
        <taxon>Gnathifera</taxon>
        <taxon>Rotifera</taxon>
        <taxon>Eurotatoria</taxon>
        <taxon>Bdelloidea</taxon>
        <taxon>Philodinida</taxon>
        <taxon>Philodinidae</taxon>
        <taxon>Rotaria</taxon>
    </lineage>
</organism>
<proteinExistence type="inferred from homology"/>
<dbReference type="Pfam" id="PF03810">
    <property type="entry name" value="IBN_N"/>
    <property type="match status" value="1"/>
</dbReference>
<comment type="similarity">
    <text evidence="8">Belongs to the importin beta family. Importin beta-2 subfamily.</text>
</comment>
<dbReference type="InterPro" id="IPR057672">
    <property type="entry name" value="TPR_IPO4/5"/>
</dbReference>
<dbReference type="GO" id="GO:0005737">
    <property type="term" value="C:cytoplasm"/>
    <property type="evidence" value="ECO:0007669"/>
    <property type="project" value="UniProtKB-SubCell"/>
</dbReference>